<reference evidence="10 11" key="1">
    <citation type="journal article" date="2016" name="Nat. Commun.">
        <title>Ectomycorrhizal ecology is imprinted in the genome of the dominant symbiotic fungus Cenococcum geophilum.</title>
        <authorList>
            <consortium name="DOE Joint Genome Institute"/>
            <person name="Peter M."/>
            <person name="Kohler A."/>
            <person name="Ohm R.A."/>
            <person name="Kuo A."/>
            <person name="Krutzmann J."/>
            <person name="Morin E."/>
            <person name="Arend M."/>
            <person name="Barry K.W."/>
            <person name="Binder M."/>
            <person name="Choi C."/>
            <person name="Clum A."/>
            <person name="Copeland A."/>
            <person name="Grisel N."/>
            <person name="Haridas S."/>
            <person name="Kipfer T."/>
            <person name="LaButti K."/>
            <person name="Lindquist E."/>
            <person name="Lipzen A."/>
            <person name="Maire R."/>
            <person name="Meier B."/>
            <person name="Mihaltcheva S."/>
            <person name="Molinier V."/>
            <person name="Murat C."/>
            <person name="Poggeler S."/>
            <person name="Quandt C.A."/>
            <person name="Sperisen C."/>
            <person name="Tritt A."/>
            <person name="Tisserant E."/>
            <person name="Crous P.W."/>
            <person name="Henrissat B."/>
            <person name="Nehls U."/>
            <person name="Egli S."/>
            <person name="Spatafora J.W."/>
            <person name="Grigoriev I.V."/>
            <person name="Martin F.M."/>
        </authorList>
    </citation>
    <scope>NUCLEOTIDE SEQUENCE [LARGE SCALE GENOMIC DNA]</scope>
    <source>
        <strain evidence="10 11">CBS 459.81</strain>
    </source>
</reference>
<organism evidence="10 11">
    <name type="scientific">Lepidopterella palustris CBS 459.81</name>
    <dbReference type="NCBI Taxonomy" id="1314670"/>
    <lineage>
        <taxon>Eukaryota</taxon>
        <taxon>Fungi</taxon>
        <taxon>Dikarya</taxon>
        <taxon>Ascomycota</taxon>
        <taxon>Pezizomycotina</taxon>
        <taxon>Dothideomycetes</taxon>
        <taxon>Pleosporomycetidae</taxon>
        <taxon>Mytilinidiales</taxon>
        <taxon>Argynnaceae</taxon>
        <taxon>Lepidopterella</taxon>
    </lineage>
</organism>
<keyword evidence="11" id="KW-1185">Reference proteome</keyword>
<dbReference type="GO" id="GO:0004026">
    <property type="term" value="F:alcohol O-acetyltransferase activity"/>
    <property type="evidence" value="ECO:0007669"/>
    <property type="project" value="UniProtKB-EC"/>
</dbReference>
<proteinExistence type="inferred from homology"/>
<dbReference type="EC" id="2.3.1.84" evidence="6"/>
<dbReference type="InterPro" id="IPR000073">
    <property type="entry name" value="AB_hydrolase_1"/>
</dbReference>
<dbReference type="InterPro" id="IPR050960">
    <property type="entry name" value="AB_hydrolase_4_sf"/>
</dbReference>
<dbReference type="InterPro" id="IPR029058">
    <property type="entry name" value="AB_hydrolase_fold"/>
</dbReference>
<evidence type="ECO:0000256" key="7">
    <source>
        <dbReference type="ARBA" id="ARBA00080774"/>
    </source>
</evidence>
<accession>A0A8E2EIJ8</accession>
<keyword evidence="2" id="KW-0808">Transferase</keyword>
<sequence>MVELSWLGHAKKTFTHSPNPIKLAMRDGSRISLADLCEETAPPCHLNPLLFNGHIQTIWTVMKDAGPQIIYKRRIFESDDPAYAGQFSVDFVVQTPSPKDDTLPVLTTYYSEKEFEQIDSLDSKPMLVTLHGLSGGSHELYLRHALAPLVAKEGGWEACVINSRGCAMSKITTPLLYNARATWDIRQIVKWLREKFPNRPLFAIGFSLGANILTNYIGEEGSNCVFKAAVVCSNPWNLEAGSLALQRSWMGLEIYSKTMGTNMKRLFETHMDQILKNPKIDVEKVRKLKYLHEFDRYIQGPTWGYPTEGAYYRDASSTDSMLAIRIPFLAINAEDDPICVNEAIPYEEFKQNPYAVLCTTSLGGHLSWFQVGGTRWFAKAADAFLIKVANEVDLEAPLAEKVEANGSAVPVCKEATYDPMRRRLHVPHVPDASS</sequence>
<evidence type="ECO:0000256" key="6">
    <source>
        <dbReference type="ARBA" id="ARBA00066969"/>
    </source>
</evidence>
<dbReference type="AlphaFoldDB" id="A0A8E2EIJ8"/>
<dbReference type="PANTHER" id="PTHR10794:SF63">
    <property type="entry name" value="ALPHA_BETA HYDROLASE 1, ISOFORM A"/>
    <property type="match status" value="1"/>
</dbReference>
<dbReference type="FunFam" id="3.40.50.1820:FF:000137">
    <property type="entry name" value="EEB1p Acyl-coenzymeA:ethanol O-acyltransferase"/>
    <property type="match status" value="1"/>
</dbReference>
<evidence type="ECO:0000256" key="8">
    <source>
        <dbReference type="PIRSR" id="PIRSR005211-1"/>
    </source>
</evidence>
<comment type="similarity">
    <text evidence="1">Belongs to the AB hydrolase superfamily. AB hydrolase 4 family.</text>
</comment>
<dbReference type="SUPFAM" id="SSF53474">
    <property type="entry name" value="alpha/beta-Hydrolases"/>
    <property type="match status" value="1"/>
</dbReference>
<comment type="catalytic activity">
    <reaction evidence="4">
        <text>an aliphatic alcohol + acetyl-CoA = an acetyl ester + CoA</text>
        <dbReference type="Rhea" id="RHEA:17229"/>
        <dbReference type="ChEBI" id="CHEBI:2571"/>
        <dbReference type="ChEBI" id="CHEBI:47622"/>
        <dbReference type="ChEBI" id="CHEBI:57287"/>
        <dbReference type="ChEBI" id="CHEBI:57288"/>
        <dbReference type="EC" id="2.3.1.84"/>
    </reaction>
</comment>
<evidence type="ECO:0000256" key="3">
    <source>
        <dbReference type="ARBA" id="ARBA00022801"/>
    </source>
</evidence>
<dbReference type="GO" id="GO:0051792">
    <property type="term" value="P:medium-chain fatty acid biosynthetic process"/>
    <property type="evidence" value="ECO:0007669"/>
    <property type="project" value="TreeGrafter"/>
</dbReference>
<dbReference type="GO" id="GO:0051793">
    <property type="term" value="P:medium-chain fatty acid catabolic process"/>
    <property type="evidence" value="ECO:0007669"/>
    <property type="project" value="UniProtKB-ARBA"/>
</dbReference>
<evidence type="ECO:0000256" key="4">
    <source>
        <dbReference type="ARBA" id="ARBA00050620"/>
    </source>
</evidence>
<name>A0A8E2EIJ8_9PEZI</name>
<feature type="domain" description="AB hydrolase-1" evidence="9">
    <location>
        <begin position="125"/>
        <end position="348"/>
    </location>
</feature>
<feature type="active site" description="Charge relay system" evidence="8">
    <location>
        <position position="207"/>
    </location>
</feature>
<gene>
    <name evidence="10" type="ORF">K432DRAFT_378433</name>
</gene>
<dbReference type="PIRSF" id="PIRSF005211">
    <property type="entry name" value="Ab_hydro_YheT"/>
    <property type="match status" value="1"/>
</dbReference>
<keyword evidence="3 10" id="KW-0378">Hydrolase</keyword>
<protein>
    <recommendedName>
        <fullName evidence="6">alcohol O-acetyltransferase</fullName>
        <ecNumber evidence="6">2.3.1.84</ecNumber>
    </recommendedName>
    <alternativeName>
        <fullName evidence="7">Alcohol O-acetyltransferase</fullName>
    </alternativeName>
</protein>
<dbReference type="GO" id="GO:0008126">
    <property type="term" value="F:acetylesterase activity"/>
    <property type="evidence" value="ECO:0007669"/>
    <property type="project" value="TreeGrafter"/>
</dbReference>
<dbReference type="Pfam" id="PF00561">
    <property type="entry name" value="Abhydrolase_1"/>
    <property type="match status" value="1"/>
</dbReference>
<evidence type="ECO:0000256" key="2">
    <source>
        <dbReference type="ARBA" id="ARBA00022679"/>
    </source>
</evidence>
<evidence type="ECO:0000256" key="1">
    <source>
        <dbReference type="ARBA" id="ARBA00010884"/>
    </source>
</evidence>
<dbReference type="GO" id="GO:0047372">
    <property type="term" value="F:monoacylglycerol lipase activity"/>
    <property type="evidence" value="ECO:0007669"/>
    <property type="project" value="TreeGrafter"/>
</dbReference>
<feature type="active site" description="Charge relay system" evidence="8">
    <location>
        <position position="365"/>
    </location>
</feature>
<comment type="function">
    <text evidence="5">Displays enzymatic activity both for medium-chain fatty acid (MCFA) ethyl ester synthesis and hydrolysis (esterase activity). MCFA are toxic for yeast and this enzyme could thus be involved in their detoxification by esterification.</text>
</comment>
<dbReference type="PANTHER" id="PTHR10794">
    <property type="entry name" value="ABHYDROLASE DOMAIN-CONTAINING PROTEIN"/>
    <property type="match status" value="1"/>
</dbReference>
<dbReference type="EMBL" id="KV744834">
    <property type="protein sequence ID" value="OCK84591.1"/>
    <property type="molecule type" value="Genomic_DNA"/>
</dbReference>
<dbReference type="InterPro" id="IPR012020">
    <property type="entry name" value="ABHD4"/>
</dbReference>
<evidence type="ECO:0000313" key="10">
    <source>
        <dbReference type="EMBL" id="OCK84591.1"/>
    </source>
</evidence>
<evidence type="ECO:0000256" key="5">
    <source>
        <dbReference type="ARBA" id="ARBA00054277"/>
    </source>
</evidence>
<evidence type="ECO:0000313" key="11">
    <source>
        <dbReference type="Proteomes" id="UP000250266"/>
    </source>
</evidence>
<feature type="active site" description="Charge relay system" evidence="8">
    <location>
        <position position="336"/>
    </location>
</feature>
<evidence type="ECO:0000259" key="9">
    <source>
        <dbReference type="Pfam" id="PF00561"/>
    </source>
</evidence>
<dbReference type="OrthoDB" id="5954035at2759"/>
<dbReference type="Gene3D" id="3.40.50.1820">
    <property type="entry name" value="alpha/beta hydrolase"/>
    <property type="match status" value="1"/>
</dbReference>
<dbReference type="Proteomes" id="UP000250266">
    <property type="component" value="Unassembled WGS sequence"/>
</dbReference>